<evidence type="ECO:0000313" key="2">
    <source>
        <dbReference type="EMBL" id="ALZ84569.1"/>
    </source>
</evidence>
<reference evidence="2 3" key="1">
    <citation type="submission" date="2016-01" db="EMBL/GenBank/DDBJ databases">
        <title>Annotation of Pseudomonas oryzihabitans USDA-ARS-USMARC-56511.</title>
        <authorList>
            <person name="Harhay G.P."/>
            <person name="Harhay D.M."/>
            <person name="Smith T.P.L."/>
            <person name="Bono J.L."/>
            <person name="Heaton M.P."/>
            <person name="Clawson M.L."/>
            <person name="Chitko-Mckown C.G."/>
            <person name="Capik S.F."/>
            <person name="DeDonder K.D."/>
            <person name="Apley M.D."/>
            <person name="Lubbers B.V."/>
            <person name="White B.J."/>
            <person name="Larson R.L."/>
        </authorList>
    </citation>
    <scope>NUCLEOTIDE SEQUENCE [LARGE SCALE GENOMIC DNA]</scope>
    <source>
        <strain evidence="2 3">USDA-ARS-USMARC-56511</strain>
    </source>
</reference>
<proteinExistence type="predicted"/>
<dbReference type="EMBL" id="CP013987">
    <property type="protein sequence ID" value="ALZ84569.1"/>
    <property type="molecule type" value="Genomic_DNA"/>
</dbReference>
<evidence type="ECO:0000259" key="1">
    <source>
        <dbReference type="Pfam" id="PF13649"/>
    </source>
</evidence>
<keyword evidence="2" id="KW-0489">Methyltransferase</keyword>
<dbReference type="InterPro" id="IPR029063">
    <property type="entry name" value="SAM-dependent_MTases_sf"/>
</dbReference>
<keyword evidence="2" id="KW-0808">Transferase</keyword>
<dbReference type="RefSeq" id="WP_059314760.1">
    <property type="nucleotide sequence ID" value="NZ_CP013987.1"/>
</dbReference>
<dbReference type="CDD" id="cd02440">
    <property type="entry name" value="AdoMet_MTases"/>
    <property type="match status" value="1"/>
</dbReference>
<dbReference type="SUPFAM" id="SSF53335">
    <property type="entry name" value="S-adenosyl-L-methionine-dependent methyltransferases"/>
    <property type="match status" value="1"/>
</dbReference>
<dbReference type="GO" id="GO:0008168">
    <property type="term" value="F:methyltransferase activity"/>
    <property type="evidence" value="ECO:0007669"/>
    <property type="project" value="UniProtKB-KW"/>
</dbReference>
<evidence type="ECO:0000313" key="3">
    <source>
        <dbReference type="Proteomes" id="UP000064137"/>
    </source>
</evidence>
<dbReference type="InterPro" id="IPR041698">
    <property type="entry name" value="Methyltransf_25"/>
</dbReference>
<dbReference type="KEGG" id="por:APT59_10310"/>
<dbReference type="OrthoDB" id="116799at2"/>
<name>A0A0U4XTA7_9PSED</name>
<dbReference type="Gene3D" id="3.40.50.150">
    <property type="entry name" value="Vaccinia Virus protein VP39"/>
    <property type="match status" value="1"/>
</dbReference>
<protein>
    <submittedName>
        <fullName evidence="2">Methyltransferase</fullName>
    </submittedName>
</protein>
<dbReference type="Proteomes" id="UP000064137">
    <property type="component" value="Chromosome"/>
</dbReference>
<dbReference type="AlphaFoldDB" id="A0A0U4XTA7"/>
<gene>
    <name evidence="2" type="ORF">APT59_10310</name>
</gene>
<accession>A0A0U4XTA7</accession>
<sequence>MTVSMSYFDSLYADSEDPWDYRHRWYEARKRDLTLAMLPHQRYAQGYEPGCSTGELSRRLADRCDRLLVSDGNASAVATASERLADQGHVEVRHLLLPGAWPQGTFDLIVISEIGYYLGTDGLDTLLSQAQRALLPGGVLLGCHWRHPIEGCALTGDQVHARMAALPGLHRLSQLEEADFVLTLWSSDPTSVARREQLL</sequence>
<dbReference type="GO" id="GO:0032259">
    <property type="term" value="P:methylation"/>
    <property type="evidence" value="ECO:0007669"/>
    <property type="project" value="UniProtKB-KW"/>
</dbReference>
<feature type="domain" description="Methyltransferase" evidence="1">
    <location>
        <begin position="49"/>
        <end position="138"/>
    </location>
</feature>
<dbReference type="Pfam" id="PF13649">
    <property type="entry name" value="Methyltransf_25"/>
    <property type="match status" value="1"/>
</dbReference>
<organism evidence="2 3">
    <name type="scientific">Pseudomonas oryzihabitans</name>
    <dbReference type="NCBI Taxonomy" id="47885"/>
    <lineage>
        <taxon>Bacteria</taxon>
        <taxon>Pseudomonadati</taxon>
        <taxon>Pseudomonadota</taxon>
        <taxon>Gammaproteobacteria</taxon>
        <taxon>Pseudomonadales</taxon>
        <taxon>Pseudomonadaceae</taxon>
        <taxon>Pseudomonas</taxon>
    </lineage>
</organism>